<feature type="domain" description="N-acetyltransferase" evidence="1">
    <location>
        <begin position="1"/>
        <end position="159"/>
    </location>
</feature>
<keyword evidence="2" id="KW-0808">Transferase</keyword>
<dbReference type="STRING" id="62928.azo2820"/>
<proteinExistence type="predicted"/>
<sequence length="164" mass="16974">MLETDLPAVLAVQRLAYGDGYQESAAVLGAKLRLAPAACWVADDGEGALGYVFSHPWGAMPPPLHTALSDVPADACAMFLHDLAVVPAGRGGGIAARLFDRVRARAVASGLERISLVALADARAFWARRGFVSARGRGGDARLPAGYGAGAEFMELALRSGLSG</sequence>
<organism evidence="2 3">
    <name type="scientific">Azoarcus sp. (strain BH72)</name>
    <dbReference type="NCBI Taxonomy" id="418699"/>
    <lineage>
        <taxon>Bacteria</taxon>
        <taxon>Pseudomonadati</taxon>
        <taxon>Pseudomonadota</taxon>
        <taxon>Betaproteobacteria</taxon>
        <taxon>Rhodocyclales</taxon>
        <taxon>Zoogloeaceae</taxon>
        <taxon>Azoarcus</taxon>
    </lineage>
</organism>
<dbReference type="InterPro" id="IPR000182">
    <property type="entry name" value="GNAT_dom"/>
</dbReference>
<dbReference type="Proteomes" id="UP000002588">
    <property type="component" value="Chromosome"/>
</dbReference>
<dbReference type="RefSeq" id="WP_011766546.1">
    <property type="nucleotide sequence ID" value="NC_008702.1"/>
</dbReference>
<dbReference type="KEGG" id="azo:azo2820"/>
<dbReference type="CDD" id="cd04301">
    <property type="entry name" value="NAT_SF"/>
    <property type="match status" value="1"/>
</dbReference>
<dbReference type="AlphaFoldDB" id="A1K9D1"/>
<keyword evidence="3" id="KW-1185">Reference proteome</keyword>
<evidence type="ECO:0000313" key="3">
    <source>
        <dbReference type="Proteomes" id="UP000002588"/>
    </source>
</evidence>
<dbReference type="PROSITE" id="PS51186">
    <property type="entry name" value="GNAT"/>
    <property type="match status" value="1"/>
</dbReference>
<reference evidence="2 3" key="1">
    <citation type="journal article" date="2006" name="Nat. Biotechnol.">
        <title>Complete genome of the mutualistic, N2-fixing grass endophyte Azoarcus sp. strain BH72.</title>
        <authorList>
            <person name="Krause A."/>
            <person name="Ramakumar A."/>
            <person name="Bartels D."/>
            <person name="Battistoni F."/>
            <person name="Bekel T."/>
            <person name="Boch J."/>
            <person name="Boehm M."/>
            <person name="Friedrich F."/>
            <person name="Hurek T."/>
            <person name="Krause L."/>
            <person name="Linke B."/>
            <person name="McHardy A.C."/>
            <person name="Sarkar A."/>
            <person name="Schneiker S."/>
            <person name="Syed A.A."/>
            <person name="Thauer R."/>
            <person name="Vorhoelter F.-J."/>
            <person name="Weidner S."/>
            <person name="Puehler A."/>
            <person name="Reinhold-Hurek B."/>
            <person name="Kaiser O."/>
            <person name="Goesmann A."/>
        </authorList>
    </citation>
    <scope>NUCLEOTIDE SEQUENCE [LARGE SCALE GENOMIC DNA]</scope>
    <source>
        <strain evidence="2 3">BH72</strain>
    </source>
</reference>
<keyword evidence="2" id="KW-0012">Acyltransferase</keyword>
<evidence type="ECO:0000259" key="1">
    <source>
        <dbReference type="PROSITE" id="PS51186"/>
    </source>
</evidence>
<dbReference type="EMBL" id="AM406670">
    <property type="protein sequence ID" value="CAL95436.1"/>
    <property type="molecule type" value="Genomic_DNA"/>
</dbReference>
<dbReference type="InterPro" id="IPR016181">
    <property type="entry name" value="Acyl_CoA_acyltransferase"/>
</dbReference>
<accession>A1K9D1</accession>
<dbReference type="SUPFAM" id="SSF55729">
    <property type="entry name" value="Acyl-CoA N-acyltransferases (Nat)"/>
    <property type="match status" value="1"/>
</dbReference>
<dbReference type="GO" id="GO:0016747">
    <property type="term" value="F:acyltransferase activity, transferring groups other than amino-acyl groups"/>
    <property type="evidence" value="ECO:0007669"/>
    <property type="project" value="InterPro"/>
</dbReference>
<gene>
    <name evidence="2" type="ordered locus">azo2820</name>
</gene>
<dbReference type="EC" id="2.3.1.-" evidence="2"/>
<dbReference type="Gene3D" id="3.40.630.30">
    <property type="match status" value="1"/>
</dbReference>
<dbReference type="Pfam" id="PF00583">
    <property type="entry name" value="Acetyltransf_1"/>
    <property type="match status" value="1"/>
</dbReference>
<name>A1K9D1_AZOSB</name>
<dbReference type="HOGENOM" id="CLU_099842_0_0_4"/>
<dbReference type="eggNOG" id="COG0456">
    <property type="taxonomic scope" value="Bacteria"/>
</dbReference>
<evidence type="ECO:0000313" key="2">
    <source>
        <dbReference type="EMBL" id="CAL95436.1"/>
    </source>
</evidence>
<protein>
    <submittedName>
        <fullName evidence="2">Acetyltransferase</fullName>
        <ecNumber evidence="2">2.3.1.-</ecNumber>
    </submittedName>
</protein>